<feature type="binding site" evidence="6">
    <location>
        <position position="438"/>
    </location>
    <ligand>
        <name>Mg(2+)</name>
        <dbReference type="ChEBI" id="CHEBI:18420"/>
    </ligand>
</feature>
<protein>
    <recommendedName>
        <fullName evidence="6 7">Polyphosphate kinase</fullName>
        <ecNumber evidence="6 7">2.7.4.1</ecNumber>
    </recommendedName>
    <alternativeName>
        <fullName evidence="6">ATP-polyphosphate phosphotransferase</fullName>
    </alternativeName>
    <alternativeName>
        <fullName evidence="6">Polyphosphoric acid kinase</fullName>
    </alternativeName>
</protein>
<feature type="domain" description="Polyphosphate kinase C-terminal" evidence="11">
    <location>
        <begin position="566"/>
        <end position="731"/>
    </location>
</feature>
<feature type="active site" description="Phosphohistidine intermediate" evidence="6">
    <location>
        <position position="498"/>
    </location>
</feature>
<dbReference type="InterPro" id="IPR036830">
    <property type="entry name" value="PP_kinase_middle_dom_sf"/>
</dbReference>
<dbReference type="SUPFAM" id="SSF56024">
    <property type="entry name" value="Phospholipase D/nuclease"/>
    <property type="match status" value="2"/>
</dbReference>
<dbReference type="HAMAP" id="MF_00347">
    <property type="entry name" value="Polyphosphate_kinase"/>
    <property type="match status" value="1"/>
</dbReference>
<comment type="cofactor">
    <cofactor evidence="6">
        <name>Mg(2+)</name>
        <dbReference type="ChEBI" id="CHEBI:18420"/>
    </cofactor>
</comment>
<feature type="binding site" evidence="6">
    <location>
        <position position="468"/>
    </location>
    <ligand>
        <name>Mg(2+)</name>
        <dbReference type="ChEBI" id="CHEBI:18420"/>
    </ligand>
</feature>
<keyword evidence="3 6" id="KW-0547">Nucleotide-binding</keyword>
<dbReference type="RefSeq" id="WP_395115357.1">
    <property type="nucleotide sequence ID" value="NZ_JBIMSO010000055.1"/>
</dbReference>
<reference evidence="13 14" key="1">
    <citation type="submission" date="2024-10" db="EMBL/GenBank/DDBJ databases">
        <authorList>
            <person name="Riesco R."/>
        </authorList>
    </citation>
    <scope>NUCLEOTIDE SEQUENCE [LARGE SCALE GENOMIC DNA]</scope>
    <source>
        <strain evidence="13 14">NCIMB 15449</strain>
    </source>
</reference>
<dbReference type="Gene3D" id="3.30.1840.10">
    <property type="entry name" value="Polyphosphate kinase middle domain"/>
    <property type="match status" value="1"/>
</dbReference>
<comment type="function">
    <text evidence="6 7">Catalyzes the reversible transfer of the terminal phosphate of ATP to form a long-chain polyphosphate (polyP).</text>
</comment>
<accession>A0ABW7JNQ2</accession>
<name>A0ABW7JNQ2_9NOCA</name>
<dbReference type="Pfam" id="PF13089">
    <property type="entry name" value="PP_kinase_N"/>
    <property type="match status" value="1"/>
</dbReference>
<dbReference type="Gene3D" id="3.30.870.10">
    <property type="entry name" value="Endonuclease Chain A"/>
    <property type="match status" value="2"/>
</dbReference>
<dbReference type="NCBIfam" id="NF003922">
    <property type="entry name" value="PRK05443.2-3"/>
    <property type="match status" value="1"/>
</dbReference>
<evidence type="ECO:0000256" key="3">
    <source>
        <dbReference type="ARBA" id="ARBA00022741"/>
    </source>
</evidence>
<evidence type="ECO:0000256" key="7">
    <source>
        <dbReference type="RuleBase" id="RU003800"/>
    </source>
</evidence>
<feature type="binding site" evidence="6">
    <location>
        <position position="655"/>
    </location>
    <ligand>
        <name>ATP</name>
        <dbReference type="ChEBI" id="CHEBI:30616"/>
    </ligand>
</feature>
<sequence length="747" mass="82889">MSNPETIGKQTADGRAATKAAGHNGDEAAGKAERATGVPGKPGIPTAPPAATPDAIDAALERLPEDRYLNRELSWLDFNSRVLALAEDTSLPLLERAKFLAIFASNLDEFYMVRVAGLKRRDETGLSVRSADGLSPRAQLAIIASRTQEIADRHARVFLDSVLPELTAEGIEIIGWADLNTQEQERLSAHFHEQVFPVLTPLAVDPAHPFPYISGLSLNLAITVKDSTTGGEHFARVKVPDNVDRFVRVRREDPPSPIAAFLPTEALISAHLQVLFPGMEVVEHHAFRITRNADFEVEEDRDEDLLQALERELARRRFGSPVRLEVADDMTEHMMELLLRELDVDPGDVIQVPGLLDLSCLWQVYGVDRAALKDKPFVPATHPAFGERETPKSVFATLREGDVLVHHPYDSFSTSVQRFIEQAAADPQVLAIKQTLYRTSGDSPIVNALIDAAEAGKQVVALVEIKARFDEQANIKWARQLEQAGVHVVYGLVGLKTHCKTCLVVRREGSTIRRYCHIGTGNYNPKTARLYEDVGLFSASPELGADLTDLFNSLTGYSRKEDYRNLLVAPYGVRRGIIERIDAEIEHKRAGRDARIRLKANALVDEQVIDALYRASQAGVQVQVVVRGICALKPGVPGLSELIEVRSILGRFLEHSRILHFQGSDEFWIGSADMMHRNLDRRVEVMVQVKDPRQSTQLGAIFDSATDPTTRCWLLQADGSWVAAPAEGEKVREHQEEMMRQRRSTAS</sequence>
<dbReference type="EC" id="2.7.4.1" evidence="6 7"/>
<feature type="region of interest" description="Disordered" evidence="8">
    <location>
        <begin position="1"/>
        <end position="52"/>
    </location>
</feature>
<feature type="binding site" evidence="6">
    <location>
        <position position="627"/>
    </location>
    <ligand>
        <name>ATP</name>
        <dbReference type="ChEBI" id="CHEBI:30616"/>
    </ligand>
</feature>
<dbReference type="SUPFAM" id="SSF143724">
    <property type="entry name" value="PHP14-like"/>
    <property type="match status" value="1"/>
</dbReference>
<dbReference type="GO" id="GO:0008976">
    <property type="term" value="F:polyphosphate kinase activity"/>
    <property type="evidence" value="ECO:0007669"/>
    <property type="project" value="UniProtKB-EC"/>
</dbReference>
<dbReference type="PIRSF" id="PIRSF015589">
    <property type="entry name" value="PP_kinase"/>
    <property type="match status" value="1"/>
</dbReference>
<evidence type="ECO:0000313" key="14">
    <source>
        <dbReference type="Proteomes" id="UP001609175"/>
    </source>
</evidence>
<dbReference type="EMBL" id="JBIMSO010000055">
    <property type="protein sequence ID" value="MFH5209616.1"/>
    <property type="molecule type" value="Genomic_DNA"/>
</dbReference>
<dbReference type="Proteomes" id="UP001609175">
    <property type="component" value="Unassembled WGS sequence"/>
</dbReference>
<dbReference type="Gene3D" id="1.20.58.310">
    <property type="entry name" value="Polyphosphate kinase N-terminal domain"/>
    <property type="match status" value="1"/>
</dbReference>
<dbReference type="Pfam" id="PF17941">
    <property type="entry name" value="PP_kinase_C_1"/>
    <property type="match status" value="1"/>
</dbReference>
<dbReference type="NCBIfam" id="TIGR03705">
    <property type="entry name" value="poly_P_kin"/>
    <property type="match status" value="1"/>
</dbReference>
<keyword evidence="6" id="KW-0479">Metal-binding</keyword>
<proteinExistence type="inferred from homology"/>
<evidence type="ECO:0000259" key="12">
    <source>
        <dbReference type="Pfam" id="PF17941"/>
    </source>
</evidence>
<keyword evidence="4 6" id="KW-0418">Kinase</keyword>
<dbReference type="NCBIfam" id="NF003921">
    <property type="entry name" value="PRK05443.2-2"/>
    <property type="match status" value="1"/>
</dbReference>
<evidence type="ECO:0000256" key="1">
    <source>
        <dbReference type="ARBA" id="ARBA00022553"/>
    </source>
</evidence>
<feature type="region of interest" description="Disordered" evidence="8">
    <location>
        <begin position="728"/>
        <end position="747"/>
    </location>
</feature>
<feature type="domain" description="Polyphosphate kinase C-terminal" evidence="12">
    <location>
        <begin position="393"/>
        <end position="559"/>
    </location>
</feature>
<dbReference type="PANTHER" id="PTHR30218">
    <property type="entry name" value="POLYPHOSPHATE KINASE"/>
    <property type="match status" value="1"/>
</dbReference>
<comment type="similarity">
    <text evidence="6 7">Belongs to the polyphosphate kinase 1 (PPK1) family.</text>
</comment>
<feature type="compositionally biased region" description="Basic and acidic residues" evidence="8">
    <location>
        <begin position="728"/>
        <end position="740"/>
    </location>
</feature>
<comment type="PTM">
    <text evidence="6 7">An intermediate of this reaction is the autophosphorylated ppk in which a phosphate is covalently linked to a histidine residue through a N-P bond.</text>
</comment>
<comment type="caution">
    <text evidence="13">The sequence shown here is derived from an EMBL/GenBank/DDBJ whole genome shotgun (WGS) entry which is preliminary data.</text>
</comment>
<evidence type="ECO:0000256" key="5">
    <source>
        <dbReference type="ARBA" id="ARBA00022840"/>
    </source>
</evidence>
<dbReference type="CDD" id="cd09165">
    <property type="entry name" value="PLDc_PaPPK1_C1_like"/>
    <property type="match status" value="1"/>
</dbReference>
<keyword evidence="2 6" id="KW-0808">Transferase</keyword>
<feature type="binding site" evidence="6">
    <location>
        <position position="106"/>
    </location>
    <ligand>
        <name>ATP</name>
        <dbReference type="ChEBI" id="CHEBI:30616"/>
    </ligand>
</feature>
<dbReference type="PANTHER" id="PTHR30218:SF0">
    <property type="entry name" value="POLYPHOSPHATE KINASE"/>
    <property type="match status" value="1"/>
</dbReference>
<dbReference type="SUPFAM" id="SSF140356">
    <property type="entry name" value="PPK N-terminal domain-like"/>
    <property type="match status" value="1"/>
</dbReference>
<evidence type="ECO:0000259" key="9">
    <source>
        <dbReference type="Pfam" id="PF02503"/>
    </source>
</evidence>
<evidence type="ECO:0000256" key="6">
    <source>
        <dbReference type="HAMAP-Rule" id="MF_00347"/>
    </source>
</evidence>
<dbReference type="InterPro" id="IPR025198">
    <property type="entry name" value="PPK_N_dom"/>
</dbReference>
<evidence type="ECO:0000256" key="8">
    <source>
        <dbReference type="SAM" id="MobiDB-lite"/>
    </source>
</evidence>
<feature type="compositionally biased region" description="Basic and acidic residues" evidence="8">
    <location>
        <begin position="24"/>
        <end position="34"/>
    </location>
</feature>
<evidence type="ECO:0000259" key="10">
    <source>
        <dbReference type="Pfam" id="PF13089"/>
    </source>
</evidence>
<feature type="domain" description="Polyphosphate kinase middle" evidence="9">
    <location>
        <begin position="183"/>
        <end position="363"/>
    </location>
</feature>
<gene>
    <name evidence="6" type="primary">ppk</name>
    <name evidence="13" type="ORF">ACHIPZ_15650</name>
</gene>
<dbReference type="NCBIfam" id="NF003917">
    <property type="entry name" value="PRK05443.1-1"/>
    <property type="match status" value="1"/>
</dbReference>
<organism evidence="13 14">
    <name type="scientific">Antrihabitans spumae</name>
    <dbReference type="NCBI Taxonomy" id="3373370"/>
    <lineage>
        <taxon>Bacteria</taxon>
        <taxon>Bacillati</taxon>
        <taxon>Actinomycetota</taxon>
        <taxon>Actinomycetes</taxon>
        <taxon>Mycobacteriales</taxon>
        <taxon>Nocardiaceae</taxon>
        <taxon>Antrihabitans</taxon>
    </lineage>
</organism>
<evidence type="ECO:0000259" key="11">
    <source>
        <dbReference type="Pfam" id="PF13090"/>
    </source>
</evidence>
<dbReference type="InterPro" id="IPR024953">
    <property type="entry name" value="PP_kinase_middle"/>
</dbReference>
<evidence type="ECO:0000256" key="4">
    <source>
        <dbReference type="ARBA" id="ARBA00022777"/>
    </source>
</evidence>
<feature type="domain" description="Polyphosphate kinase N-terminal" evidence="10">
    <location>
        <begin position="68"/>
        <end position="174"/>
    </location>
</feature>
<evidence type="ECO:0000256" key="2">
    <source>
        <dbReference type="ARBA" id="ARBA00022679"/>
    </source>
</evidence>
<comment type="catalytic activity">
    <reaction evidence="6 7">
        <text>[phosphate](n) + ATP = [phosphate](n+1) + ADP</text>
        <dbReference type="Rhea" id="RHEA:19573"/>
        <dbReference type="Rhea" id="RHEA-COMP:9859"/>
        <dbReference type="Rhea" id="RHEA-COMP:14280"/>
        <dbReference type="ChEBI" id="CHEBI:16838"/>
        <dbReference type="ChEBI" id="CHEBI:30616"/>
        <dbReference type="ChEBI" id="CHEBI:456216"/>
        <dbReference type="EC" id="2.7.4.1"/>
    </reaction>
</comment>
<feature type="binding site" evidence="6">
    <location>
        <position position="531"/>
    </location>
    <ligand>
        <name>ATP</name>
        <dbReference type="ChEBI" id="CHEBI:30616"/>
    </ligand>
</feature>
<keyword evidence="1 6" id="KW-0597">Phosphoprotein</keyword>
<dbReference type="InterPro" id="IPR025200">
    <property type="entry name" value="PPK_C_dom2"/>
</dbReference>
<dbReference type="InterPro" id="IPR041108">
    <property type="entry name" value="PP_kinase_C_1"/>
</dbReference>
<dbReference type="NCBIfam" id="NF003918">
    <property type="entry name" value="PRK05443.1-2"/>
    <property type="match status" value="1"/>
</dbReference>
<dbReference type="InterPro" id="IPR036832">
    <property type="entry name" value="PPK_N_dom_sf"/>
</dbReference>
<dbReference type="Pfam" id="PF02503">
    <property type="entry name" value="PP_kinase"/>
    <property type="match status" value="1"/>
</dbReference>
<keyword evidence="6" id="KW-0460">Magnesium</keyword>
<evidence type="ECO:0000313" key="13">
    <source>
        <dbReference type="EMBL" id="MFH5209616.1"/>
    </source>
</evidence>
<dbReference type="Pfam" id="PF13090">
    <property type="entry name" value="PP_kinase_C"/>
    <property type="match status" value="1"/>
</dbReference>
<keyword evidence="5 6" id="KW-0067">ATP-binding</keyword>
<dbReference type="InterPro" id="IPR003414">
    <property type="entry name" value="PP_kinase"/>
</dbReference>